<feature type="compositionally biased region" description="Basic and acidic residues" evidence="1">
    <location>
        <begin position="281"/>
        <end position="293"/>
    </location>
</feature>
<dbReference type="AlphaFoldDB" id="B8C1S0"/>
<proteinExistence type="predicted"/>
<accession>B8C1S0</accession>
<dbReference type="HOGENOM" id="CLU_916712_0_0_1"/>
<protein>
    <submittedName>
        <fullName evidence="3">Uncharacterized protein</fullName>
    </submittedName>
</protein>
<evidence type="ECO:0000256" key="1">
    <source>
        <dbReference type="SAM" id="MobiDB-lite"/>
    </source>
</evidence>
<dbReference type="eggNOG" id="ENOG502S501">
    <property type="taxonomic scope" value="Eukaryota"/>
</dbReference>
<dbReference type="OMA" id="WRQAMQY"/>
<evidence type="ECO:0000256" key="2">
    <source>
        <dbReference type="SAM" id="Phobius"/>
    </source>
</evidence>
<dbReference type="PANTHER" id="PTHR28229">
    <property type="entry name" value="TRANSLOCATION PROTEIN SEC66"/>
    <property type="match status" value="1"/>
</dbReference>
<dbReference type="GeneID" id="7447269"/>
<evidence type="ECO:0000313" key="4">
    <source>
        <dbReference type="Proteomes" id="UP000001449"/>
    </source>
</evidence>
<evidence type="ECO:0000313" key="3">
    <source>
        <dbReference type="EMBL" id="EED91812.1"/>
    </source>
</evidence>
<reference evidence="3 4" key="2">
    <citation type="journal article" date="2008" name="Nature">
        <title>The Phaeodactylum genome reveals the evolutionary history of diatom genomes.</title>
        <authorList>
            <person name="Bowler C."/>
            <person name="Allen A.E."/>
            <person name="Badger J.H."/>
            <person name="Grimwood J."/>
            <person name="Jabbari K."/>
            <person name="Kuo A."/>
            <person name="Maheswari U."/>
            <person name="Martens C."/>
            <person name="Maumus F."/>
            <person name="Otillar R.P."/>
            <person name="Rayko E."/>
            <person name="Salamov A."/>
            <person name="Vandepoele K."/>
            <person name="Beszteri B."/>
            <person name="Gruber A."/>
            <person name="Heijde M."/>
            <person name="Katinka M."/>
            <person name="Mock T."/>
            <person name="Valentin K."/>
            <person name="Verret F."/>
            <person name="Berges J.A."/>
            <person name="Brownlee C."/>
            <person name="Cadoret J.P."/>
            <person name="Chiovitti A."/>
            <person name="Choi C.J."/>
            <person name="Coesel S."/>
            <person name="De Martino A."/>
            <person name="Detter J.C."/>
            <person name="Durkin C."/>
            <person name="Falciatore A."/>
            <person name="Fournet J."/>
            <person name="Haruta M."/>
            <person name="Huysman M.J."/>
            <person name="Jenkins B.D."/>
            <person name="Jiroutova K."/>
            <person name="Jorgensen R.E."/>
            <person name="Joubert Y."/>
            <person name="Kaplan A."/>
            <person name="Kroger N."/>
            <person name="Kroth P.G."/>
            <person name="La Roche J."/>
            <person name="Lindquist E."/>
            <person name="Lommer M."/>
            <person name="Martin-Jezequel V."/>
            <person name="Lopez P.J."/>
            <person name="Lucas S."/>
            <person name="Mangogna M."/>
            <person name="McGinnis K."/>
            <person name="Medlin L.K."/>
            <person name="Montsant A."/>
            <person name="Oudot-Le Secq M.P."/>
            <person name="Napoli C."/>
            <person name="Obornik M."/>
            <person name="Parker M.S."/>
            <person name="Petit J.L."/>
            <person name="Porcel B.M."/>
            <person name="Poulsen N."/>
            <person name="Robison M."/>
            <person name="Rychlewski L."/>
            <person name="Rynearson T.A."/>
            <person name="Schmutz J."/>
            <person name="Shapiro H."/>
            <person name="Siaut M."/>
            <person name="Stanley M."/>
            <person name="Sussman M.R."/>
            <person name="Taylor A.R."/>
            <person name="Vardi A."/>
            <person name="von Dassow P."/>
            <person name="Vyverman W."/>
            <person name="Willis A."/>
            <person name="Wyrwicz L.S."/>
            <person name="Rokhsar D.S."/>
            <person name="Weissenbach J."/>
            <person name="Armbrust E.V."/>
            <person name="Green B.R."/>
            <person name="Van de Peer Y."/>
            <person name="Grigoriev I.V."/>
        </authorList>
    </citation>
    <scope>NUCLEOTIDE SEQUENCE [LARGE SCALE GENOMIC DNA]</scope>
    <source>
        <strain evidence="3 4">CCMP1335</strain>
    </source>
</reference>
<gene>
    <name evidence="3" type="ORF">THAPSDRAFT_22547</name>
</gene>
<dbReference type="Proteomes" id="UP000001449">
    <property type="component" value="Chromosome 5"/>
</dbReference>
<dbReference type="InterPro" id="IPR018624">
    <property type="entry name" value="Sec66"/>
</dbReference>
<keyword evidence="2" id="KW-0472">Membrane</keyword>
<dbReference type="InParanoid" id="B8C1S0"/>
<dbReference type="KEGG" id="tps:THAPSDRAFT_22547"/>
<dbReference type="PaxDb" id="35128-Thaps22547"/>
<keyword evidence="2" id="KW-1133">Transmembrane helix</keyword>
<organism evidence="3 4">
    <name type="scientific">Thalassiosira pseudonana</name>
    <name type="common">Marine diatom</name>
    <name type="synonym">Cyclotella nana</name>
    <dbReference type="NCBI Taxonomy" id="35128"/>
    <lineage>
        <taxon>Eukaryota</taxon>
        <taxon>Sar</taxon>
        <taxon>Stramenopiles</taxon>
        <taxon>Ochrophyta</taxon>
        <taxon>Bacillariophyta</taxon>
        <taxon>Coscinodiscophyceae</taxon>
        <taxon>Thalassiosirophycidae</taxon>
        <taxon>Thalassiosirales</taxon>
        <taxon>Thalassiosiraceae</taxon>
        <taxon>Thalassiosira</taxon>
    </lineage>
</organism>
<dbReference type="GO" id="GO:0031207">
    <property type="term" value="C:Sec62/Sec63 complex"/>
    <property type="evidence" value="ECO:0007669"/>
    <property type="project" value="InterPro"/>
</dbReference>
<keyword evidence="4" id="KW-1185">Reference proteome</keyword>
<sequence>MSAEEATINPDGTTTFEDTTGAADDIPQADEAGADDAGAGADFTEEAAEEIIKGTDPALFLLLAVVAFAVVFIVLRIRRKRASADVDDFFSNLDGDKFNLRLPAAVDEYYDVKAKAEEEGWEPGQAAQGKQPSAQHRALAQALMKRCIADIPIVTFIQRESAGMNKLYSQSMCSVKQWKSYQAAEAMVSAEVEEVRAEADEVEPGWSQVIWRQAMQYHNMLKQKEEQAKQAAIAQQKALAEKNRIEGEKQAAEKAKYDAVKAKVDAEKARIQNAEKTAEELAKQEAREKDSKNAFKGVKKGFLG</sequence>
<feature type="transmembrane region" description="Helical" evidence="2">
    <location>
        <begin position="58"/>
        <end position="75"/>
    </location>
</feature>
<reference evidence="3 4" key="1">
    <citation type="journal article" date="2004" name="Science">
        <title>The genome of the diatom Thalassiosira pseudonana: ecology, evolution, and metabolism.</title>
        <authorList>
            <person name="Armbrust E.V."/>
            <person name="Berges J.A."/>
            <person name="Bowler C."/>
            <person name="Green B.R."/>
            <person name="Martinez D."/>
            <person name="Putnam N.H."/>
            <person name="Zhou S."/>
            <person name="Allen A.E."/>
            <person name="Apt K.E."/>
            <person name="Bechner M."/>
            <person name="Brzezinski M.A."/>
            <person name="Chaal B.K."/>
            <person name="Chiovitti A."/>
            <person name="Davis A.K."/>
            <person name="Demarest M.S."/>
            <person name="Detter J.C."/>
            <person name="Glavina T."/>
            <person name="Goodstein D."/>
            <person name="Hadi M.Z."/>
            <person name="Hellsten U."/>
            <person name="Hildebrand M."/>
            <person name="Jenkins B.D."/>
            <person name="Jurka J."/>
            <person name="Kapitonov V.V."/>
            <person name="Kroger N."/>
            <person name="Lau W.W."/>
            <person name="Lane T.W."/>
            <person name="Larimer F.W."/>
            <person name="Lippmeier J.C."/>
            <person name="Lucas S."/>
            <person name="Medina M."/>
            <person name="Montsant A."/>
            <person name="Obornik M."/>
            <person name="Parker M.S."/>
            <person name="Palenik B."/>
            <person name="Pazour G.J."/>
            <person name="Richardson P.M."/>
            <person name="Rynearson T.A."/>
            <person name="Saito M.A."/>
            <person name="Schwartz D.C."/>
            <person name="Thamatrakoln K."/>
            <person name="Valentin K."/>
            <person name="Vardi A."/>
            <person name="Wilkerson F.P."/>
            <person name="Rokhsar D.S."/>
        </authorList>
    </citation>
    <scope>NUCLEOTIDE SEQUENCE [LARGE SCALE GENOMIC DNA]</scope>
    <source>
        <strain evidence="3 4">CCMP1335</strain>
    </source>
</reference>
<dbReference type="Pfam" id="PF09802">
    <property type="entry name" value="Sec66"/>
    <property type="match status" value="1"/>
</dbReference>
<dbReference type="RefSeq" id="XP_002290060.1">
    <property type="nucleotide sequence ID" value="XM_002290024.1"/>
</dbReference>
<dbReference type="PANTHER" id="PTHR28229:SF1">
    <property type="entry name" value="TRANSLOCATION PROTEIN SEC66"/>
    <property type="match status" value="1"/>
</dbReference>
<keyword evidence="2" id="KW-0812">Transmembrane</keyword>
<dbReference type="EMBL" id="CM000642">
    <property type="protein sequence ID" value="EED91812.1"/>
    <property type="molecule type" value="Genomic_DNA"/>
</dbReference>
<name>B8C1S0_THAPS</name>
<dbReference type="GO" id="GO:0031204">
    <property type="term" value="P:post-translational protein targeting to membrane, translocation"/>
    <property type="evidence" value="ECO:0007669"/>
    <property type="project" value="InterPro"/>
</dbReference>
<feature type="region of interest" description="Disordered" evidence="1">
    <location>
        <begin position="281"/>
        <end position="304"/>
    </location>
</feature>
<feature type="region of interest" description="Disordered" evidence="1">
    <location>
        <begin position="1"/>
        <end position="38"/>
    </location>
</feature>
<feature type="compositionally biased region" description="Low complexity" evidence="1">
    <location>
        <begin position="29"/>
        <end position="38"/>
    </location>
</feature>